<accession>A0A9Q3CRQ4</accession>
<reference evidence="3" key="1">
    <citation type="submission" date="2021-03" db="EMBL/GenBank/DDBJ databases">
        <title>Draft genome sequence of rust myrtle Austropuccinia psidii MF-1, a brazilian biotype.</title>
        <authorList>
            <person name="Quecine M.C."/>
            <person name="Pachon D.M.R."/>
            <person name="Bonatelli M.L."/>
            <person name="Correr F.H."/>
            <person name="Franceschini L.M."/>
            <person name="Leite T.F."/>
            <person name="Margarido G.R.A."/>
            <person name="Almeida C.A."/>
            <person name="Ferrarezi J.A."/>
            <person name="Labate C.A."/>
        </authorList>
    </citation>
    <scope>NUCLEOTIDE SEQUENCE</scope>
    <source>
        <strain evidence="3">MF-1</strain>
    </source>
</reference>
<evidence type="ECO:0000313" key="4">
    <source>
        <dbReference type="Proteomes" id="UP000765509"/>
    </source>
</evidence>
<evidence type="ECO:0000256" key="1">
    <source>
        <dbReference type="SAM" id="MobiDB-lite"/>
    </source>
</evidence>
<organism evidence="3 4">
    <name type="scientific">Austropuccinia psidii MF-1</name>
    <dbReference type="NCBI Taxonomy" id="1389203"/>
    <lineage>
        <taxon>Eukaryota</taxon>
        <taxon>Fungi</taxon>
        <taxon>Dikarya</taxon>
        <taxon>Basidiomycota</taxon>
        <taxon>Pucciniomycotina</taxon>
        <taxon>Pucciniomycetes</taxon>
        <taxon>Pucciniales</taxon>
        <taxon>Sphaerophragmiaceae</taxon>
        <taxon>Austropuccinia</taxon>
    </lineage>
</organism>
<sequence>MEDGPPIHMAWLSNEWHQENAIAKLPLPEHSPDLNPIENVWRKMKSCVIKHYNPHTISELQAAIYGAWNELPSQFLADLLFKMHDHMQFVINHNGGPTRCQPNRFYIPALPLLHSSPLRVPILKPTLQLMSPSPARSKPPPSQLASLMNPTPDPPDKDNNIIAPEIYKSKPGFLTQSQYVDQPNTLAIILQKVENIEKRETNVNLPANLEILITCLNDRIDELAAKQSKMDKVINDLLAKIDNRKRQGQTNEMVSSPPTNHLSQTTNLPSFAEIAAGPRNMNELSLPKRPPQEICQNQLQKKPYCHQVEIWSTKNI</sequence>
<feature type="region of interest" description="Disordered" evidence="1">
    <location>
        <begin position="129"/>
        <end position="157"/>
    </location>
</feature>
<dbReference type="InterPro" id="IPR036397">
    <property type="entry name" value="RNaseH_sf"/>
</dbReference>
<evidence type="ECO:0000313" key="3">
    <source>
        <dbReference type="EMBL" id="MBW0490154.1"/>
    </source>
</evidence>
<dbReference type="Pfam" id="PF13358">
    <property type="entry name" value="DDE_3"/>
    <property type="match status" value="1"/>
</dbReference>
<feature type="domain" description="Tc1-like transposase DDE" evidence="2">
    <location>
        <begin position="3"/>
        <end position="60"/>
    </location>
</feature>
<evidence type="ECO:0000259" key="2">
    <source>
        <dbReference type="Pfam" id="PF13358"/>
    </source>
</evidence>
<keyword evidence="4" id="KW-1185">Reference proteome</keyword>
<comment type="caution">
    <text evidence="3">The sequence shown here is derived from an EMBL/GenBank/DDBJ whole genome shotgun (WGS) entry which is preliminary data.</text>
</comment>
<protein>
    <recommendedName>
        <fullName evidence="2">Tc1-like transposase DDE domain-containing protein</fullName>
    </recommendedName>
</protein>
<dbReference type="OrthoDB" id="7547935at2759"/>
<dbReference type="Proteomes" id="UP000765509">
    <property type="component" value="Unassembled WGS sequence"/>
</dbReference>
<dbReference type="Gene3D" id="3.30.420.10">
    <property type="entry name" value="Ribonuclease H-like superfamily/Ribonuclease H"/>
    <property type="match status" value="1"/>
</dbReference>
<name>A0A9Q3CRQ4_9BASI</name>
<dbReference type="InterPro" id="IPR038717">
    <property type="entry name" value="Tc1-like_DDE_dom"/>
</dbReference>
<dbReference type="GO" id="GO:0003676">
    <property type="term" value="F:nucleic acid binding"/>
    <property type="evidence" value="ECO:0007669"/>
    <property type="project" value="InterPro"/>
</dbReference>
<proteinExistence type="predicted"/>
<gene>
    <name evidence="3" type="ORF">O181_029869</name>
</gene>
<dbReference type="AlphaFoldDB" id="A0A9Q3CRQ4"/>
<dbReference type="EMBL" id="AVOT02010435">
    <property type="protein sequence ID" value="MBW0490154.1"/>
    <property type="molecule type" value="Genomic_DNA"/>
</dbReference>